<dbReference type="AlphaFoldDB" id="A0AAQ3LC03"/>
<evidence type="ECO:0000256" key="3">
    <source>
        <dbReference type="ARBA" id="ARBA00023001"/>
    </source>
</evidence>
<evidence type="ECO:0000256" key="5">
    <source>
        <dbReference type="ARBA" id="ARBA00023295"/>
    </source>
</evidence>
<name>A0AAQ3LC03_9BACT</name>
<evidence type="ECO:0000259" key="8">
    <source>
        <dbReference type="Pfam" id="PF00150"/>
    </source>
</evidence>
<gene>
    <name evidence="9" type="ORF">RZN69_00855</name>
</gene>
<dbReference type="GO" id="GO:0005576">
    <property type="term" value="C:extracellular region"/>
    <property type="evidence" value="ECO:0007669"/>
    <property type="project" value="TreeGrafter"/>
</dbReference>
<evidence type="ECO:0000256" key="7">
    <source>
        <dbReference type="RuleBase" id="RU361153"/>
    </source>
</evidence>
<dbReference type="PANTHER" id="PTHR31297">
    <property type="entry name" value="GLUCAN ENDO-1,6-BETA-GLUCOSIDASE B"/>
    <property type="match status" value="1"/>
</dbReference>
<keyword evidence="3" id="KW-0136">Cellulose degradation</keyword>
<evidence type="ECO:0000256" key="2">
    <source>
        <dbReference type="ARBA" id="ARBA00022801"/>
    </source>
</evidence>
<dbReference type="EMBL" id="CP136920">
    <property type="protein sequence ID" value="WOO41617.1"/>
    <property type="molecule type" value="Genomic_DNA"/>
</dbReference>
<feature type="domain" description="Glycoside hydrolase family 5" evidence="8">
    <location>
        <begin position="38"/>
        <end position="320"/>
    </location>
</feature>
<evidence type="ECO:0000256" key="6">
    <source>
        <dbReference type="ARBA" id="ARBA00023326"/>
    </source>
</evidence>
<dbReference type="Proteomes" id="UP001304300">
    <property type="component" value="Chromosome"/>
</dbReference>
<keyword evidence="4" id="KW-0119">Carbohydrate metabolism</keyword>
<dbReference type="InterPro" id="IPR017853">
    <property type="entry name" value="GH"/>
</dbReference>
<dbReference type="KEGG" id="puo:RZN69_00855"/>
<protein>
    <submittedName>
        <fullName evidence="9">Cellulase family glycosylhydrolase</fullName>
    </submittedName>
</protein>
<dbReference type="Gene3D" id="3.20.20.80">
    <property type="entry name" value="Glycosidases"/>
    <property type="match status" value="1"/>
</dbReference>
<reference evidence="9 10" key="1">
    <citation type="submission" date="2023-10" db="EMBL/GenBank/DDBJ databases">
        <title>Rubellicoccus peritrichatus gen. nov., sp. nov., isolated from an algae of coral reef tank.</title>
        <authorList>
            <person name="Luo J."/>
        </authorList>
    </citation>
    <scope>NUCLEOTIDE SEQUENCE [LARGE SCALE GENOMIC DNA]</scope>
    <source>
        <strain evidence="9 10">CR14</strain>
    </source>
</reference>
<dbReference type="SUPFAM" id="SSF51445">
    <property type="entry name" value="(Trans)glycosidases"/>
    <property type="match status" value="1"/>
</dbReference>
<keyword evidence="6" id="KW-0624">Polysaccharide degradation</keyword>
<dbReference type="GO" id="GO:0030245">
    <property type="term" value="P:cellulose catabolic process"/>
    <property type="evidence" value="ECO:0007669"/>
    <property type="project" value="UniProtKB-KW"/>
</dbReference>
<sequence length="354" mass="40129">MSSGCTETKDYTFQRGVNISHWLSQNHGDRTYAADWFTEEDVQWIANQGFDHIRIPIDPKYWMDGSGGLNEEAIVPFDQASEWAKQHGLGVILDMHYLPGANFHTKENSLFTDPELLEEVADFWSLIAERYASAGPWLRFELLNEPVAEENKQLNPVMARLLDAIRESNPTRVVYLTSNKWSSFNTIWDLRLPDDPNIALTLHFYEPFPFTHQRTEWTDLKPSMPQVDFPGIVPDLKDLLPAGHSWLSLTGQHINAENSVDPKFEELAKWAKKNAPNLEIHIGEFGAYNTATPESIQNYYAAVVEASERHGFGWAMWDYQGGFAIRGSNNLPTTAMKGIEEGINASVELSTVNP</sequence>
<evidence type="ECO:0000256" key="4">
    <source>
        <dbReference type="ARBA" id="ARBA00023277"/>
    </source>
</evidence>
<dbReference type="Pfam" id="PF00150">
    <property type="entry name" value="Cellulase"/>
    <property type="match status" value="1"/>
</dbReference>
<keyword evidence="10" id="KW-1185">Reference proteome</keyword>
<evidence type="ECO:0000313" key="9">
    <source>
        <dbReference type="EMBL" id="WOO41617.1"/>
    </source>
</evidence>
<dbReference type="GO" id="GO:0008422">
    <property type="term" value="F:beta-glucosidase activity"/>
    <property type="evidence" value="ECO:0007669"/>
    <property type="project" value="TreeGrafter"/>
</dbReference>
<accession>A0AAQ3LC03</accession>
<evidence type="ECO:0000313" key="10">
    <source>
        <dbReference type="Proteomes" id="UP001304300"/>
    </source>
</evidence>
<dbReference type="PANTHER" id="PTHR31297:SF41">
    <property type="entry name" value="ENDOGLUCANASE, PUTATIVE (AFU_ORTHOLOGUE AFUA_5G01830)-RELATED"/>
    <property type="match status" value="1"/>
</dbReference>
<proteinExistence type="inferred from homology"/>
<organism evidence="9 10">
    <name type="scientific">Rubellicoccus peritrichatus</name>
    <dbReference type="NCBI Taxonomy" id="3080537"/>
    <lineage>
        <taxon>Bacteria</taxon>
        <taxon>Pseudomonadati</taxon>
        <taxon>Verrucomicrobiota</taxon>
        <taxon>Opitutia</taxon>
        <taxon>Puniceicoccales</taxon>
        <taxon>Cerasicoccaceae</taxon>
        <taxon>Rubellicoccus</taxon>
    </lineage>
</organism>
<keyword evidence="5 7" id="KW-0326">Glycosidase</keyword>
<dbReference type="RefSeq" id="WP_317834101.1">
    <property type="nucleotide sequence ID" value="NZ_CP136920.1"/>
</dbReference>
<dbReference type="InterPro" id="IPR050386">
    <property type="entry name" value="Glycosyl_hydrolase_5"/>
</dbReference>
<dbReference type="InterPro" id="IPR001547">
    <property type="entry name" value="Glyco_hydro_5"/>
</dbReference>
<keyword evidence="2 7" id="KW-0378">Hydrolase</keyword>
<evidence type="ECO:0000256" key="1">
    <source>
        <dbReference type="ARBA" id="ARBA00005641"/>
    </source>
</evidence>
<dbReference type="GO" id="GO:0009986">
    <property type="term" value="C:cell surface"/>
    <property type="evidence" value="ECO:0007669"/>
    <property type="project" value="TreeGrafter"/>
</dbReference>
<comment type="similarity">
    <text evidence="1 7">Belongs to the glycosyl hydrolase 5 (cellulase A) family.</text>
</comment>